<feature type="transmembrane region" description="Helical" evidence="23">
    <location>
        <begin position="728"/>
        <end position="747"/>
    </location>
</feature>
<dbReference type="InterPro" id="IPR006121">
    <property type="entry name" value="HMA_dom"/>
</dbReference>
<evidence type="ECO:0000256" key="21">
    <source>
        <dbReference type="ARBA" id="ARBA00033239"/>
    </source>
</evidence>
<dbReference type="SUPFAM" id="SSF81665">
    <property type="entry name" value="Calcium ATPase, transmembrane domain M"/>
    <property type="match status" value="1"/>
</dbReference>
<dbReference type="PROSITE" id="PS00154">
    <property type="entry name" value="ATPASE_E1_E2"/>
    <property type="match status" value="1"/>
</dbReference>
<dbReference type="InterPro" id="IPR027256">
    <property type="entry name" value="P-typ_ATPase_IB"/>
</dbReference>
<feature type="transmembrane region" description="Helical" evidence="23">
    <location>
        <begin position="147"/>
        <end position="166"/>
    </location>
</feature>
<dbReference type="GO" id="GO:0005507">
    <property type="term" value="F:copper ion binding"/>
    <property type="evidence" value="ECO:0007669"/>
    <property type="project" value="InterPro"/>
</dbReference>
<reference evidence="25 26" key="1">
    <citation type="submission" date="2016-11" db="EMBL/GenBank/DDBJ databases">
        <title>Comparative genomics of Acidibacillus ferroxidans species.</title>
        <authorList>
            <person name="Oliveira G."/>
            <person name="Nunes G."/>
            <person name="Oliveira R."/>
            <person name="Araujo F."/>
            <person name="Salim A."/>
            <person name="Scholte L."/>
            <person name="Morais D."/>
            <person name="Nancucheo I."/>
            <person name="Johnson D.B."/>
            <person name="Grail B."/>
            <person name="Bittencourt J."/>
            <person name="Valadares R."/>
        </authorList>
    </citation>
    <scope>NUCLEOTIDE SEQUENCE [LARGE SCALE GENOMIC DNA]</scope>
    <source>
        <strain evidence="25 26">Y002</strain>
    </source>
</reference>
<dbReference type="FunFam" id="3.30.70.100:FF:000005">
    <property type="entry name" value="Copper-exporting P-type ATPase A"/>
    <property type="match status" value="1"/>
</dbReference>
<keyword evidence="19 23" id="KW-0472">Membrane</keyword>
<dbReference type="InterPro" id="IPR023298">
    <property type="entry name" value="ATPase_P-typ_TM_dom_sf"/>
</dbReference>
<dbReference type="GO" id="GO:0055070">
    <property type="term" value="P:copper ion homeostasis"/>
    <property type="evidence" value="ECO:0007669"/>
    <property type="project" value="TreeGrafter"/>
</dbReference>
<evidence type="ECO:0000256" key="15">
    <source>
        <dbReference type="ARBA" id="ARBA00022967"/>
    </source>
</evidence>
<keyword evidence="18" id="KW-0406">Ion transport</keyword>
<evidence type="ECO:0000256" key="12">
    <source>
        <dbReference type="ARBA" id="ARBA00022796"/>
    </source>
</evidence>
<sequence>MTCASCAIRIEKNVAKLPGVKEINVNLASERARVILDSESTWQDVVQKIEKSGYSVPIREVDLNIKGMTCASCAARIEKVVGKVDSVKSIHVNLASEKAHISYIPGLIQEDDLIKAVEKAGYEATLASKQVVEEEKLRKKQEYKRELAKFWFSVILTMPLVIQMLYMLFGGQAYMPNWLSFILATPVQFYVGWRFYKGAYHSLRGGAANMDVLVALGTSVAYVYSVILTWIGSPDTYFDSSATVITLIFMGKLLETRAKAQSSSALEALAKLGAKVAHVIRDGQESDVSVEQLQVGDTVRVRPGEKIPTDGVITEGNTFVDESFLTGEPLPVSKEVGDPVVGASVNQTRAFTMEVTKVGSDTALAQVIRLVDQAQGSKAPVQRLADKISGIFVPIVLIIALFTLILWGIFSGWSHALFAAVAVLVIACPCSLGLATPTAIMVGTGLGAESGILIKGGEHLELAHKINTVILDKTGTLTTGKPRVTDVWTASGVTETELIRLAASLEAQSEHPLGTAVVRYAEELGVALQTVSNVEAIPGKGIEGQIDDQLIRIGNDKWLLEHGIDNIPNEILVRYEETGKTAILVADSKQVLGILAISDPIKEDAAETVRELHRMGIEVWMITGDNERTAKAVATQVGITNVIASVLPTEKASKVESLRKDGRIVAMVGDGINDAPALAAADIGIAMGTGADVAIEAADIALMNARTYGVVDAIRLSKATMKKIRQNLFWAFFYNVLGIPLAASGILSPVIAGAAMAMSSVSVVSNSLLLRCLRLGRSV</sequence>
<protein>
    <recommendedName>
        <fullName evidence="4">Copper-exporting P-type ATPase</fullName>
        <ecNumber evidence="3">7.2.2.8</ecNumber>
    </recommendedName>
    <alternativeName>
        <fullName evidence="20">Copper-exporting P-type ATPase A</fullName>
    </alternativeName>
    <alternativeName>
        <fullName evidence="21">Cu(+)-exporting ATPase</fullName>
    </alternativeName>
</protein>
<organism evidence="25 26">
    <name type="scientific">Sulfoacidibacillus thermotolerans</name>
    <name type="common">Acidibacillus sulfuroxidans</name>
    <dbReference type="NCBI Taxonomy" id="1765684"/>
    <lineage>
        <taxon>Bacteria</taxon>
        <taxon>Bacillati</taxon>
        <taxon>Bacillota</taxon>
        <taxon>Bacilli</taxon>
        <taxon>Bacillales</taxon>
        <taxon>Alicyclobacillaceae</taxon>
        <taxon>Sulfoacidibacillus</taxon>
    </lineage>
</organism>
<evidence type="ECO:0000256" key="17">
    <source>
        <dbReference type="ARBA" id="ARBA00023008"/>
    </source>
</evidence>
<feature type="transmembrane region" description="Helical" evidence="23">
    <location>
        <begin position="388"/>
        <end position="410"/>
    </location>
</feature>
<dbReference type="SUPFAM" id="SSF55008">
    <property type="entry name" value="HMA, heavy metal-associated domain"/>
    <property type="match status" value="2"/>
</dbReference>
<dbReference type="PRINTS" id="PR00943">
    <property type="entry name" value="CUATPASE"/>
</dbReference>
<feature type="transmembrane region" description="Helical" evidence="23">
    <location>
        <begin position="237"/>
        <end position="254"/>
    </location>
</feature>
<keyword evidence="11 23" id="KW-0547">Nucleotide-binding</keyword>
<accession>A0A2U3D8J4</accession>
<dbReference type="EC" id="7.2.2.8" evidence="3"/>
<dbReference type="SFLD" id="SFLDF00027">
    <property type="entry name" value="p-type_atpase"/>
    <property type="match status" value="1"/>
</dbReference>
<dbReference type="Gene3D" id="3.30.70.100">
    <property type="match status" value="2"/>
</dbReference>
<evidence type="ECO:0000256" key="1">
    <source>
        <dbReference type="ARBA" id="ARBA00004651"/>
    </source>
</evidence>
<feature type="domain" description="HMA" evidence="24">
    <location>
        <begin position="1"/>
        <end position="57"/>
    </location>
</feature>
<dbReference type="Pfam" id="PF00403">
    <property type="entry name" value="HMA"/>
    <property type="match status" value="2"/>
</dbReference>
<evidence type="ECO:0000256" key="16">
    <source>
        <dbReference type="ARBA" id="ARBA00022989"/>
    </source>
</evidence>
<dbReference type="InterPro" id="IPR036412">
    <property type="entry name" value="HAD-like_sf"/>
</dbReference>
<evidence type="ECO:0000259" key="24">
    <source>
        <dbReference type="PROSITE" id="PS50846"/>
    </source>
</evidence>
<dbReference type="GO" id="GO:0016887">
    <property type="term" value="F:ATP hydrolysis activity"/>
    <property type="evidence" value="ECO:0007669"/>
    <property type="project" value="InterPro"/>
</dbReference>
<dbReference type="FunFam" id="2.70.150.10:FF:000020">
    <property type="entry name" value="Copper-exporting P-type ATPase A"/>
    <property type="match status" value="1"/>
</dbReference>
<dbReference type="InterPro" id="IPR059000">
    <property type="entry name" value="ATPase_P-type_domA"/>
</dbReference>
<comment type="subcellular location">
    <subcellularLocation>
        <location evidence="1">Cell membrane</location>
        <topology evidence="1">Multi-pass membrane protein</topology>
    </subcellularLocation>
</comment>
<keyword evidence="15" id="KW-1278">Translocase</keyword>
<dbReference type="GO" id="GO:0140581">
    <property type="term" value="F:P-type monovalent copper transporter activity"/>
    <property type="evidence" value="ECO:0007669"/>
    <property type="project" value="UniProtKB-EC"/>
</dbReference>
<evidence type="ECO:0000256" key="11">
    <source>
        <dbReference type="ARBA" id="ARBA00022741"/>
    </source>
</evidence>
<dbReference type="InterPro" id="IPR006122">
    <property type="entry name" value="HMA_Cu_ion-bd"/>
</dbReference>
<dbReference type="PROSITE" id="PS01047">
    <property type="entry name" value="HMA_1"/>
    <property type="match status" value="1"/>
</dbReference>
<evidence type="ECO:0000256" key="23">
    <source>
        <dbReference type="RuleBase" id="RU362081"/>
    </source>
</evidence>
<evidence type="ECO:0000256" key="9">
    <source>
        <dbReference type="ARBA" id="ARBA00022723"/>
    </source>
</evidence>
<evidence type="ECO:0000256" key="7">
    <source>
        <dbReference type="ARBA" id="ARBA00022553"/>
    </source>
</evidence>
<evidence type="ECO:0000256" key="19">
    <source>
        <dbReference type="ARBA" id="ARBA00023136"/>
    </source>
</evidence>
<keyword evidence="6 23" id="KW-1003">Cell membrane</keyword>
<evidence type="ECO:0000256" key="22">
    <source>
        <dbReference type="ARBA" id="ARBA00049289"/>
    </source>
</evidence>
<evidence type="ECO:0000256" key="4">
    <source>
        <dbReference type="ARBA" id="ARBA00015102"/>
    </source>
</evidence>
<dbReference type="PANTHER" id="PTHR43520">
    <property type="entry name" value="ATP7, ISOFORM B"/>
    <property type="match status" value="1"/>
</dbReference>
<dbReference type="GO" id="GO:0005886">
    <property type="term" value="C:plasma membrane"/>
    <property type="evidence" value="ECO:0007669"/>
    <property type="project" value="UniProtKB-SubCell"/>
</dbReference>
<evidence type="ECO:0000256" key="18">
    <source>
        <dbReference type="ARBA" id="ARBA00023065"/>
    </source>
</evidence>
<dbReference type="Pfam" id="PF00122">
    <property type="entry name" value="E1-E2_ATPase"/>
    <property type="match status" value="1"/>
</dbReference>
<dbReference type="PROSITE" id="PS01229">
    <property type="entry name" value="COF_2"/>
    <property type="match status" value="1"/>
</dbReference>
<dbReference type="CDD" id="cd00371">
    <property type="entry name" value="HMA"/>
    <property type="match status" value="2"/>
</dbReference>
<keyword evidence="8 23" id="KW-0812">Transmembrane</keyword>
<dbReference type="NCBIfam" id="TIGR00003">
    <property type="entry name" value="copper ion binding protein"/>
    <property type="match status" value="2"/>
</dbReference>
<feature type="transmembrane region" description="Helical" evidence="23">
    <location>
        <begin position="208"/>
        <end position="231"/>
    </location>
</feature>
<dbReference type="InterPro" id="IPR023299">
    <property type="entry name" value="ATPase_P-typ_cyto_dom_N"/>
</dbReference>
<name>A0A2U3D8J4_SULT2</name>
<feature type="transmembrane region" description="Helical" evidence="23">
    <location>
        <begin position="416"/>
        <end position="435"/>
    </location>
</feature>
<keyword evidence="17" id="KW-0186">Copper</keyword>
<evidence type="ECO:0000256" key="13">
    <source>
        <dbReference type="ARBA" id="ARBA00022840"/>
    </source>
</evidence>
<keyword evidence="16 23" id="KW-1133">Transmembrane helix</keyword>
<comment type="catalytic activity">
    <reaction evidence="22">
        <text>Cu(+)(in) + ATP + H2O = Cu(+)(out) + ADP + phosphate + H(+)</text>
        <dbReference type="Rhea" id="RHEA:25792"/>
        <dbReference type="ChEBI" id="CHEBI:15377"/>
        <dbReference type="ChEBI" id="CHEBI:15378"/>
        <dbReference type="ChEBI" id="CHEBI:30616"/>
        <dbReference type="ChEBI" id="CHEBI:43474"/>
        <dbReference type="ChEBI" id="CHEBI:49552"/>
        <dbReference type="ChEBI" id="CHEBI:456216"/>
        <dbReference type="EC" id="7.2.2.8"/>
    </reaction>
</comment>
<dbReference type="PROSITE" id="PS50846">
    <property type="entry name" value="HMA_2"/>
    <property type="match status" value="2"/>
</dbReference>
<feature type="transmembrane region" description="Helical" evidence="23">
    <location>
        <begin position="178"/>
        <end position="196"/>
    </location>
</feature>
<evidence type="ECO:0000313" key="26">
    <source>
        <dbReference type="Proteomes" id="UP000245380"/>
    </source>
</evidence>
<dbReference type="SFLD" id="SFLDS00003">
    <property type="entry name" value="Haloacid_Dehalogenase"/>
    <property type="match status" value="1"/>
</dbReference>
<dbReference type="Gene3D" id="3.40.50.1000">
    <property type="entry name" value="HAD superfamily/HAD-like"/>
    <property type="match status" value="1"/>
</dbReference>
<feature type="domain" description="HMA" evidence="24">
    <location>
        <begin position="59"/>
        <end position="125"/>
    </location>
</feature>
<dbReference type="CDD" id="cd02094">
    <property type="entry name" value="P-type_ATPase_Cu-like"/>
    <property type="match status" value="1"/>
</dbReference>
<dbReference type="InterPro" id="IPR044492">
    <property type="entry name" value="P_typ_ATPase_HD_dom"/>
</dbReference>
<keyword evidence="5" id="KW-0813">Transport</keyword>
<dbReference type="InterPro" id="IPR018303">
    <property type="entry name" value="ATPase_P-typ_P_site"/>
</dbReference>
<keyword evidence="12" id="KW-0187">Copper transport</keyword>
<dbReference type="NCBIfam" id="TIGR01494">
    <property type="entry name" value="ATPase_P-type"/>
    <property type="match status" value="1"/>
</dbReference>
<evidence type="ECO:0000256" key="8">
    <source>
        <dbReference type="ARBA" id="ARBA00022692"/>
    </source>
</evidence>
<gene>
    <name evidence="25" type="ORF">BM613_07910</name>
</gene>
<keyword evidence="14" id="KW-0460">Magnesium</keyword>
<dbReference type="NCBIfam" id="TIGR01511">
    <property type="entry name" value="ATPase-IB1_Cu"/>
    <property type="match status" value="1"/>
</dbReference>
<keyword evidence="10" id="KW-0677">Repeat</keyword>
<dbReference type="NCBIfam" id="TIGR01525">
    <property type="entry name" value="ATPase-IB_hvy"/>
    <property type="match status" value="1"/>
</dbReference>
<evidence type="ECO:0000256" key="14">
    <source>
        <dbReference type="ARBA" id="ARBA00022842"/>
    </source>
</evidence>
<dbReference type="Pfam" id="PF00702">
    <property type="entry name" value="Hydrolase"/>
    <property type="match status" value="1"/>
</dbReference>
<dbReference type="Gene3D" id="3.40.1110.10">
    <property type="entry name" value="Calcium-transporting ATPase, cytoplasmic domain N"/>
    <property type="match status" value="1"/>
</dbReference>
<dbReference type="InterPro" id="IPR023214">
    <property type="entry name" value="HAD_sf"/>
</dbReference>
<dbReference type="GO" id="GO:0005524">
    <property type="term" value="F:ATP binding"/>
    <property type="evidence" value="ECO:0007669"/>
    <property type="project" value="UniProtKB-UniRule"/>
</dbReference>
<dbReference type="PRINTS" id="PR00119">
    <property type="entry name" value="CATATPASE"/>
</dbReference>
<dbReference type="SUPFAM" id="SSF81653">
    <property type="entry name" value="Calcium ATPase, transduction domain A"/>
    <property type="match status" value="1"/>
</dbReference>
<dbReference type="InterPro" id="IPR036163">
    <property type="entry name" value="HMA_dom_sf"/>
</dbReference>
<comment type="similarity">
    <text evidence="2 23">Belongs to the cation transport ATPase (P-type) (TC 3.A.3) family. Type IB subfamily.</text>
</comment>
<dbReference type="EMBL" id="MPDK01000011">
    <property type="protein sequence ID" value="PWI57592.1"/>
    <property type="molecule type" value="Genomic_DNA"/>
</dbReference>
<evidence type="ECO:0000256" key="10">
    <source>
        <dbReference type="ARBA" id="ARBA00022737"/>
    </source>
</evidence>
<dbReference type="InterPro" id="IPR001757">
    <property type="entry name" value="P_typ_ATPase"/>
</dbReference>
<dbReference type="SUPFAM" id="SSF56784">
    <property type="entry name" value="HAD-like"/>
    <property type="match status" value="1"/>
</dbReference>
<feature type="transmembrane region" description="Helical" evidence="23">
    <location>
        <begin position="753"/>
        <end position="773"/>
    </location>
</feature>
<comment type="caution">
    <text evidence="25">The sequence shown here is derived from an EMBL/GenBank/DDBJ whole genome shotgun (WGS) entry which is preliminary data.</text>
</comment>
<dbReference type="AlphaFoldDB" id="A0A2U3D8J4"/>
<evidence type="ECO:0000256" key="3">
    <source>
        <dbReference type="ARBA" id="ARBA00012517"/>
    </source>
</evidence>
<evidence type="ECO:0000313" key="25">
    <source>
        <dbReference type="EMBL" id="PWI57592.1"/>
    </source>
</evidence>
<dbReference type="Gene3D" id="2.70.150.10">
    <property type="entry name" value="Calcium-transporting ATPase, cytoplasmic transduction domain A"/>
    <property type="match status" value="1"/>
</dbReference>
<dbReference type="GO" id="GO:0043682">
    <property type="term" value="F:P-type divalent copper transporter activity"/>
    <property type="evidence" value="ECO:0007669"/>
    <property type="project" value="TreeGrafter"/>
</dbReference>
<proteinExistence type="inferred from homology"/>
<evidence type="ECO:0000256" key="5">
    <source>
        <dbReference type="ARBA" id="ARBA00022448"/>
    </source>
</evidence>
<dbReference type="FunFam" id="3.40.50.1000:FF:000144">
    <property type="entry name" value="copper-transporting ATPase 1 isoform X2"/>
    <property type="match status" value="1"/>
</dbReference>
<keyword evidence="13 23" id="KW-0067">ATP-binding</keyword>
<keyword evidence="26" id="KW-1185">Reference proteome</keyword>
<dbReference type="InterPro" id="IPR008250">
    <property type="entry name" value="ATPase_P-typ_transduc_dom_A_sf"/>
</dbReference>
<dbReference type="Proteomes" id="UP000245380">
    <property type="component" value="Unassembled WGS sequence"/>
</dbReference>
<evidence type="ECO:0000256" key="2">
    <source>
        <dbReference type="ARBA" id="ARBA00006024"/>
    </source>
</evidence>
<dbReference type="InterPro" id="IPR017969">
    <property type="entry name" value="Heavy-metal-associated_CS"/>
</dbReference>
<dbReference type="PANTHER" id="PTHR43520:SF8">
    <property type="entry name" value="P-TYPE CU(+) TRANSPORTER"/>
    <property type="match status" value="1"/>
</dbReference>
<evidence type="ECO:0000256" key="6">
    <source>
        <dbReference type="ARBA" id="ARBA00022475"/>
    </source>
</evidence>
<dbReference type="SFLD" id="SFLDG00002">
    <property type="entry name" value="C1.7:_P-type_atpase_like"/>
    <property type="match status" value="1"/>
</dbReference>
<keyword evidence="7" id="KW-0597">Phosphoprotein</keyword>
<evidence type="ECO:0000256" key="20">
    <source>
        <dbReference type="ARBA" id="ARBA00029719"/>
    </source>
</evidence>
<keyword evidence="9 23" id="KW-0479">Metal-binding</keyword>